<dbReference type="Pfam" id="PF00248">
    <property type="entry name" value="Aldo_ket_red"/>
    <property type="match status" value="1"/>
</dbReference>
<dbReference type="Proteomes" id="UP000199169">
    <property type="component" value="Unassembled WGS sequence"/>
</dbReference>
<proteinExistence type="predicted"/>
<dbReference type="STRING" id="1860102.ACCAA_560016"/>
<keyword evidence="1" id="KW-0472">Membrane</keyword>
<dbReference type="InterPro" id="IPR023210">
    <property type="entry name" value="NADP_OxRdtase_dom"/>
</dbReference>
<evidence type="ECO:0000313" key="4">
    <source>
        <dbReference type="Proteomes" id="UP000199169"/>
    </source>
</evidence>
<dbReference type="InterPro" id="IPR036812">
    <property type="entry name" value="NAD(P)_OxRdtase_dom_sf"/>
</dbReference>
<gene>
    <name evidence="3" type="ORF">ACCAA_560016</name>
</gene>
<evidence type="ECO:0000259" key="2">
    <source>
        <dbReference type="Pfam" id="PF00248"/>
    </source>
</evidence>
<organism evidence="3 4">
    <name type="scientific">Candidatus Accumulibacter aalborgensis</name>
    <dbReference type="NCBI Taxonomy" id="1860102"/>
    <lineage>
        <taxon>Bacteria</taxon>
        <taxon>Pseudomonadati</taxon>
        <taxon>Pseudomonadota</taxon>
        <taxon>Betaproteobacteria</taxon>
        <taxon>Candidatus Accumulibacter</taxon>
    </lineage>
</organism>
<keyword evidence="4" id="KW-1185">Reference proteome</keyword>
<dbReference type="SUPFAM" id="SSF51430">
    <property type="entry name" value="NAD(P)-linked oxidoreductase"/>
    <property type="match status" value="1"/>
</dbReference>
<name>A0A1A8XWC8_9PROT</name>
<sequence length="314" mass="34420">MRAGNGDSVVDGRRVALKTIAAGGLALAGGVLGAVPTIADSGLLRRRIPSSGELIAAVGLGTYHSFDVADSASPALEQVLARFVALGGQMVDSSPMYGNSEEVVGDLAAKLGLRDRLFLATKVWTRGHAEGIRQMEMSFSRLRTKRLELMQVHNLVDWQVHLPTLREWKQMGRIRYLGVTHYHESAYRELEVVLKGEKPDFVQINYSMAERDAEMRLLPLAQDLGIAVIINRPFAKASLFSQVRGKALPAWAAEFDCASWAQFFLKFILAEPAVTCVIPATGKEHHLEDNIAAGHGRLPDVRQRARMAATLARI</sequence>
<dbReference type="AlphaFoldDB" id="A0A1A8XWC8"/>
<dbReference type="CDD" id="cd19095">
    <property type="entry name" value="AKR_PA4992-like"/>
    <property type="match status" value="1"/>
</dbReference>
<keyword evidence="1" id="KW-1133">Transmembrane helix</keyword>
<accession>A0A1A8XWC8</accession>
<dbReference type="PANTHER" id="PTHR43638">
    <property type="entry name" value="OXIDOREDUCTASE, ALDO/KETO REDUCTASE FAMILY PROTEIN"/>
    <property type="match status" value="1"/>
</dbReference>
<dbReference type="EMBL" id="FLQX01000134">
    <property type="protein sequence ID" value="SBT08313.1"/>
    <property type="molecule type" value="Genomic_DNA"/>
</dbReference>
<dbReference type="RefSeq" id="WP_186408223.1">
    <property type="nucleotide sequence ID" value="NZ_FLQX01000134.1"/>
</dbReference>
<reference evidence="4" key="1">
    <citation type="submission" date="2016-06" db="EMBL/GenBank/DDBJ databases">
        <authorList>
            <person name="McIlroy S.J."/>
            <person name="Karst S.M."/>
            <person name="Albertsen M."/>
        </authorList>
    </citation>
    <scope>NUCLEOTIDE SEQUENCE [LARGE SCALE GENOMIC DNA]</scope>
</reference>
<feature type="transmembrane region" description="Helical" evidence="1">
    <location>
        <begin position="20"/>
        <end position="39"/>
    </location>
</feature>
<evidence type="ECO:0000313" key="3">
    <source>
        <dbReference type="EMBL" id="SBT08313.1"/>
    </source>
</evidence>
<dbReference type="Gene3D" id="3.20.20.100">
    <property type="entry name" value="NADP-dependent oxidoreductase domain"/>
    <property type="match status" value="1"/>
</dbReference>
<keyword evidence="1" id="KW-0812">Transmembrane</keyword>
<feature type="domain" description="NADP-dependent oxidoreductase" evidence="2">
    <location>
        <begin position="58"/>
        <end position="300"/>
    </location>
</feature>
<evidence type="ECO:0000256" key="1">
    <source>
        <dbReference type="SAM" id="Phobius"/>
    </source>
</evidence>
<protein>
    <submittedName>
        <fullName evidence="3">Aldo/keto reductase</fullName>
    </submittedName>
</protein>
<dbReference type="PANTHER" id="PTHR43638:SF3">
    <property type="entry name" value="ALDEHYDE REDUCTASE"/>
    <property type="match status" value="1"/>
</dbReference>